<dbReference type="Gene3D" id="3.40.50.1820">
    <property type="entry name" value="alpha/beta hydrolase"/>
    <property type="match status" value="1"/>
</dbReference>
<dbReference type="OrthoDB" id="9791366at2"/>
<dbReference type="InterPro" id="IPR050228">
    <property type="entry name" value="Carboxylesterase_BioH"/>
</dbReference>
<accession>A0A2G1QTS3</accession>
<reference evidence="2 3" key="1">
    <citation type="submission" date="2017-10" db="EMBL/GenBank/DDBJ databases">
        <title>Sedimentibacterium mangrovi gen. nov., sp. nov., a novel member of family Phyllobacteriacea isolated from mangrove sediment.</title>
        <authorList>
            <person name="Liao H."/>
            <person name="Tian Y."/>
        </authorList>
    </citation>
    <scope>NUCLEOTIDE SEQUENCE [LARGE SCALE GENOMIC DNA]</scope>
    <source>
        <strain evidence="2 3">X9-2-2</strain>
    </source>
</reference>
<dbReference type="InterPro" id="IPR029058">
    <property type="entry name" value="AB_hydrolase_fold"/>
</dbReference>
<sequence>MPHAPMPRSSYVRCGTHELHVTEWGDPARPPLVMWHGLARTGRDFDEAAAALSDRYFVLCPDTLGRGLSSWARDEAVDYSYAAFGDHALAILDNYGIGETRWIGTSMGGLIGVTLAGGRLKGRITHLVVNDIGPAIPEAASKRIADYVGAPPVFDTVAELEVWLRTNYAPFGENTAAFWRRMADTSCRRTDDGRITVHYDPRIVTQFTLHKGDLDCWPAYDAVTAKTLLLRGETSDVLPREVAGEMTRRGPRPELVEFANVGHAPTLASDGEVGLLSDFLAG</sequence>
<dbReference type="SUPFAM" id="SSF53474">
    <property type="entry name" value="alpha/beta-Hydrolases"/>
    <property type="match status" value="1"/>
</dbReference>
<dbReference type="PRINTS" id="PR00111">
    <property type="entry name" value="ABHYDROLASE"/>
</dbReference>
<dbReference type="PANTHER" id="PTHR43194:SF2">
    <property type="entry name" value="PEROXISOMAL MEMBRANE PROTEIN LPX1"/>
    <property type="match status" value="1"/>
</dbReference>
<keyword evidence="2" id="KW-0378">Hydrolase</keyword>
<feature type="domain" description="AB hydrolase-1" evidence="1">
    <location>
        <begin position="32"/>
        <end position="268"/>
    </location>
</feature>
<organism evidence="2 3">
    <name type="scientific">Zhengella mangrovi</name>
    <dbReference type="NCBI Taxonomy" id="1982044"/>
    <lineage>
        <taxon>Bacteria</taxon>
        <taxon>Pseudomonadati</taxon>
        <taxon>Pseudomonadota</taxon>
        <taxon>Alphaproteobacteria</taxon>
        <taxon>Hyphomicrobiales</taxon>
        <taxon>Notoacmeibacteraceae</taxon>
        <taxon>Zhengella</taxon>
    </lineage>
</organism>
<dbReference type="AlphaFoldDB" id="A0A2G1QTS3"/>
<protein>
    <submittedName>
        <fullName evidence="2">Alpha/beta hydrolase</fullName>
    </submittedName>
</protein>
<dbReference type="InterPro" id="IPR000073">
    <property type="entry name" value="AB_hydrolase_1"/>
</dbReference>
<comment type="caution">
    <text evidence="2">The sequence shown here is derived from an EMBL/GenBank/DDBJ whole genome shotgun (WGS) entry which is preliminary data.</text>
</comment>
<evidence type="ECO:0000259" key="1">
    <source>
        <dbReference type="Pfam" id="PF12697"/>
    </source>
</evidence>
<dbReference type="GO" id="GO:0016787">
    <property type="term" value="F:hydrolase activity"/>
    <property type="evidence" value="ECO:0007669"/>
    <property type="project" value="UniProtKB-KW"/>
</dbReference>
<proteinExistence type="predicted"/>
<dbReference type="EMBL" id="PDVP01000001">
    <property type="protein sequence ID" value="PHP68871.1"/>
    <property type="molecule type" value="Genomic_DNA"/>
</dbReference>
<evidence type="ECO:0000313" key="2">
    <source>
        <dbReference type="EMBL" id="PHP68871.1"/>
    </source>
</evidence>
<name>A0A2G1QTS3_9HYPH</name>
<gene>
    <name evidence="2" type="ORF">CSC94_02450</name>
</gene>
<keyword evidence="3" id="KW-1185">Reference proteome</keyword>
<evidence type="ECO:0000313" key="3">
    <source>
        <dbReference type="Proteomes" id="UP000221168"/>
    </source>
</evidence>
<dbReference type="Proteomes" id="UP000221168">
    <property type="component" value="Unassembled WGS sequence"/>
</dbReference>
<dbReference type="Pfam" id="PF12697">
    <property type="entry name" value="Abhydrolase_6"/>
    <property type="match status" value="1"/>
</dbReference>
<dbReference type="RefSeq" id="WP_099303367.1">
    <property type="nucleotide sequence ID" value="NZ_PDVP01000001.1"/>
</dbReference>
<dbReference type="PANTHER" id="PTHR43194">
    <property type="entry name" value="HYDROLASE ALPHA/BETA FOLD FAMILY"/>
    <property type="match status" value="1"/>
</dbReference>